<name>A0AAV0LUJ1_9ROSI</name>
<reference evidence="2" key="1">
    <citation type="submission" date="2022-08" db="EMBL/GenBank/DDBJ databases">
        <authorList>
            <person name="Gutierrez-Valencia J."/>
        </authorList>
    </citation>
    <scope>NUCLEOTIDE SEQUENCE</scope>
</reference>
<evidence type="ECO:0000256" key="1">
    <source>
        <dbReference type="SAM" id="MobiDB-lite"/>
    </source>
</evidence>
<dbReference type="InterPro" id="IPR011989">
    <property type="entry name" value="ARM-like"/>
</dbReference>
<keyword evidence="3" id="KW-1185">Reference proteome</keyword>
<evidence type="ECO:0000313" key="2">
    <source>
        <dbReference type="EMBL" id="CAI0438207.1"/>
    </source>
</evidence>
<dbReference type="InterPro" id="IPR016024">
    <property type="entry name" value="ARM-type_fold"/>
</dbReference>
<feature type="region of interest" description="Disordered" evidence="1">
    <location>
        <begin position="235"/>
        <end position="254"/>
    </location>
</feature>
<dbReference type="SUPFAM" id="SSF48371">
    <property type="entry name" value="ARM repeat"/>
    <property type="match status" value="1"/>
</dbReference>
<dbReference type="AlphaFoldDB" id="A0AAV0LUJ1"/>
<dbReference type="PANTHER" id="PTHR37743">
    <property type="entry name" value="ARM REPEAT SUPERFAMILY PROTEIN"/>
    <property type="match status" value="1"/>
</dbReference>
<organism evidence="2 3">
    <name type="scientific">Linum tenue</name>
    <dbReference type="NCBI Taxonomy" id="586396"/>
    <lineage>
        <taxon>Eukaryota</taxon>
        <taxon>Viridiplantae</taxon>
        <taxon>Streptophyta</taxon>
        <taxon>Embryophyta</taxon>
        <taxon>Tracheophyta</taxon>
        <taxon>Spermatophyta</taxon>
        <taxon>Magnoliopsida</taxon>
        <taxon>eudicotyledons</taxon>
        <taxon>Gunneridae</taxon>
        <taxon>Pentapetalae</taxon>
        <taxon>rosids</taxon>
        <taxon>fabids</taxon>
        <taxon>Malpighiales</taxon>
        <taxon>Linaceae</taxon>
        <taxon>Linum</taxon>
    </lineage>
</organism>
<evidence type="ECO:0008006" key="4">
    <source>
        <dbReference type="Google" id="ProtNLM"/>
    </source>
</evidence>
<comment type="caution">
    <text evidence="2">The sequence shown here is derived from an EMBL/GenBank/DDBJ whole genome shotgun (WGS) entry which is preliminary data.</text>
</comment>
<dbReference type="Proteomes" id="UP001154282">
    <property type="component" value="Unassembled WGS sequence"/>
</dbReference>
<evidence type="ECO:0000313" key="3">
    <source>
        <dbReference type="Proteomes" id="UP001154282"/>
    </source>
</evidence>
<accession>A0AAV0LUJ1</accession>
<dbReference type="Gene3D" id="1.25.10.10">
    <property type="entry name" value="Leucine-rich Repeat Variant"/>
    <property type="match status" value="2"/>
</dbReference>
<gene>
    <name evidence="2" type="ORF">LITE_LOCUS25738</name>
</gene>
<dbReference type="EMBL" id="CAMGYJ010000006">
    <property type="protein sequence ID" value="CAI0438207.1"/>
    <property type="molecule type" value="Genomic_DNA"/>
</dbReference>
<protein>
    <recommendedName>
        <fullName evidence="4">ARM repeat superfamily protein</fullName>
    </recommendedName>
</protein>
<proteinExistence type="predicted"/>
<dbReference type="PANTHER" id="PTHR37743:SF1">
    <property type="entry name" value="ARM REPEAT SUPERFAMILY PROTEIN"/>
    <property type="match status" value="1"/>
</dbReference>
<sequence length="1091" mass="122261">MEVEEERRLLWKSELQPESMLSVTVGRAMSTLLAARCRKLRDSISGLSLETLKKPSSLGSLEEQLVFLHTYVKDAAEKDEKLDDVLIPIIQHSLANKDLKRGGQDLVLINWLFQDEFVFQAVAKNTVDVIKAKDDRFICLGWCVLVRSLVEYENFMDQYLLYGIRDNYQPLLDILCLCLPHLSKIVTAGSVLRDGFELPTRLSVSAADCILAISKALTKKAKVSSTKSQLLTMNASSQSMTPQSTDTAVKKVKLPSKSSEGSMTEMSYLLWDQMDILILLLQKLLAWSRKSRVLHAKGVELVLKWMQEIKQRYRDIRNEADALKSGTLLLSSCWKHFGGLLYLEDHNFYQKCDELLEQYSSGIQYYMENQAEDHGEKTTSGLETRKFFITCLCLLLGRLDGKRFESSMSEHWVKISRILISQLHCTDEDVVSGAVCILKAAIFKNDCSSGNALDNKQMNMMFPQLLNLLDERDSTAKAIVMLIAEYCSMSTGGHCLEQILQRLASENAKQRRNAIDVISELIHLLSNSIDKLPSVAWQDIANSLLERLSDEETIIREQASNLLARIDPSVSLPALVGLLYSSDDRVKRSAATTFVAVLNYHGQEPGVICMLLDCLSNLNQSRDLPNATGDVWKESNRDADPVLKLIPEWSKTVQDWKPFVAALTEKMFADPGNATIVRFMSCLSDRLAEVADVVLYSVLLQMQRQEVDESLVSQRECGSYTNQDSVKQQSLFDRLCPLLIIRMLPLKVFDDLNLSVMYGQLLNQWVILGCGDIKADQECISAFLVKRALNESEFEDVRKLAAELCGRIHPQVLLPAVTSVLEHATVLHDTLKIKACLFSLCTSLVVRGGESFPHSALLKIRQVLEKILRWPPLDDNEVSKAQRGCIDCLALIICAELEGPGSDIESRRRKFSGKADTETSIFNYVIHQLITNEEEVENSAYEANISRSFRICMANVLISACQKVSDSNKESLAQKALLHLIPSVKGIRYPEIRSACVQVLFSAVYHLKSAVLPYSADLLKLSLELLQNGSEKERLGGAKLMASLMASEDEILETISVGLIEARSVLSNVSRSDLSLEIRQICKQLLACITT</sequence>
<feature type="compositionally biased region" description="Polar residues" evidence="1">
    <location>
        <begin position="235"/>
        <end position="247"/>
    </location>
</feature>